<keyword evidence="3" id="KW-1185">Reference proteome</keyword>
<accession>A0ABN3UHV5</accession>
<protein>
    <recommendedName>
        <fullName evidence="4">DUF1772 domain-containing protein</fullName>
    </recommendedName>
</protein>
<evidence type="ECO:0000313" key="3">
    <source>
        <dbReference type="Proteomes" id="UP001501326"/>
    </source>
</evidence>
<dbReference type="RefSeq" id="WP_344189648.1">
    <property type="nucleotide sequence ID" value="NZ_BAAARN010000001.1"/>
</dbReference>
<evidence type="ECO:0000313" key="2">
    <source>
        <dbReference type="EMBL" id="GAA2730943.1"/>
    </source>
</evidence>
<feature type="transmembrane region" description="Helical" evidence="1">
    <location>
        <begin position="6"/>
        <end position="29"/>
    </location>
</feature>
<sequence length="142" mass="14865">MSDSPALVALLAAAMLHLGFQLTVTCLVYPALARTDETQWSRAHDAHSRAIVPLVVLTYGALLATLTWSWLTAPTSAGLLLATAGTVLTFATTAFVAAPTHSHLGRNGKTRNAIHRLLFADRVRAAGALVAAVGAVIAATRR</sequence>
<name>A0ABN3UHV5_9MICO</name>
<dbReference type="EMBL" id="BAAARN010000001">
    <property type="protein sequence ID" value="GAA2730943.1"/>
    <property type="molecule type" value="Genomic_DNA"/>
</dbReference>
<dbReference type="Proteomes" id="UP001501326">
    <property type="component" value="Unassembled WGS sequence"/>
</dbReference>
<feature type="transmembrane region" description="Helical" evidence="1">
    <location>
        <begin position="119"/>
        <end position="139"/>
    </location>
</feature>
<evidence type="ECO:0000256" key="1">
    <source>
        <dbReference type="SAM" id="Phobius"/>
    </source>
</evidence>
<keyword evidence="1" id="KW-0812">Transmembrane</keyword>
<evidence type="ECO:0008006" key="4">
    <source>
        <dbReference type="Google" id="ProtNLM"/>
    </source>
</evidence>
<reference evidence="2 3" key="1">
    <citation type="journal article" date="2019" name="Int. J. Syst. Evol. Microbiol.">
        <title>The Global Catalogue of Microorganisms (GCM) 10K type strain sequencing project: providing services to taxonomists for standard genome sequencing and annotation.</title>
        <authorList>
            <consortium name="The Broad Institute Genomics Platform"/>
            <consortium name="The Broad Institute Genome Sequencing Center for Infectious Disease"/>
            <person name="Wu L."/>
            <person name="Ma J."/>
        </authorList>
    </citation>
    <scope>NUCLEOTIDE SEQUENCE [LARGE SCALE GENOMIC DNA]</scope>
    <source>
        <strain evidence="2 3">JCM 16378</strain>
    </source>
</reference>
<keyword evidence="1" id="KW-0472">Membrane</keyword>
<organism evidence="2 3">
    <name type="scientific">Pedococcus aerophilus</name>
    <dbReference type="NCBI Taxonomy" id="436356"/>
    <lineage>
        <taxon>Bacteria</taxon>
        <taxon>Bacillati</taxon>
        <taxon>Actinomycetota</taxon>
        <taxon>Actinomycetes</taxon>
        <taxon>Micrococcales</taxon>
        <taxon>Intrasporangiaceae</taxon>
        <taxon>Pedococcus</taxon>
    </lineage>
</organism>
<gene>
    <name evidence="2" type="ORF">GCM10009867_03440</name>
</gene>
<proteinExistence type="predicted"/>
<comment type="caution">
    <text evidence="2">The sequence shown here is derived from an EMBL/GenBank/DDBJ whole genome shotgun (WGS) entry which is preliminary data.</text>
</comment>
<feature type="transmembrane region" description="Helical" evidence="1">
    <location>
        <begin position="50"/>
        <end position="71"/>
    </location>
</feature>
<feature type="transmembrane region" description="Helical" evidence="1">
    <location>
        <begin position="77"/>
        <end position="98"/>
    </location>
</feature>
<keyword evidence="1" id="KW-1133">Transmembrane helix</keyword>